<accession>K5VW25</accession>
<proteinExistence type="predicted"/>
<reference evidence="2 3" key="1">
    <citation type="journal article" date="2012" name="BMC Genomics">
        <title>Comparative genomics of the white-rot fungi, Phanerochaete carnosa and P. chrysosporium, to elucidate the genetic basis of the distinct wood types they colonize.</title>
        <authorList>
            <person name="Suzuki H."/>
            <person name="MacDonald J."/>
            <person name="Syed K."/>
            <person name="Salamov A."/>
            <person name="Hori C."/>
            <person name="Aerts A."/>
            <person name="Henrissat B."/>
            <person name="Wiebenga A."/>
            <person name="vanKuyk P.A."/>
            <person name="Barry K."/>
            <person name="Lindquist E."/>
            <person name="LaButti K."/>
            <person name="Lapidus A."/>
            <person name="Lucas S."/>
            <person name="Coutinho P."/>
            <person name="Gong Y."/>
            <person name="Samejima M."/>
            <person name="Mahadevan R."/>
            <person name="Abou-Zaid M."/>
            <person name="de Vries R.P."/>
            <person name="Igarashi K."/>
            <person name="Yadav J.S."/>
            <person name="Grigoriev I.V."/>
            <person name="Master E.R."/>
        </authorList>
    </citation>
    <scope>NUCLEOTIDE SEQUENCE [LARGE SCALE GENOMIC DNA]</scope>
    <source>
        <strain evidence="2 3">HHB-10118-sp</strain>
    </source>
</reference>
<dbReference type="RefSeq" id="XP_007396071.1">
    <property type="nucleotide sequence ID" value="XM_007396009.1"/>
</dbReference>
<name>K5VW25_PHACS</name>
<protein>
    <submittedName>
        <fullName evidence="2">Uncharacterized protein</fullName>
    </submittedName>
</protein>
<dbReference type="EMBL" id="JH930472">
    <property type="protein sequence ID" value="EKM55753.1"/>
    <property type="molecule type" value="Genomic_DNA"/>
</dbReference>
<dbReference type="HOGENOM" id="CLU_134528_0_0_1"/>
<feature type="compositionally biased region" description="Polar residues" evidence="1">
    <location>
        <begin position="60"/>
        <end position="72"/>
    </location>
</feature>
<keyword evidence="3" id="KW-1185">Reference proteome</keyword>
<dbReference type="OrthoDB" id="3165590at2759"/>
<evidence type="ECO:0000313" key="2">
    <source>
        <dbReference type="EMBL" id="EKM55753.1"/>
    </source>
</evidence>
<sequence>MPRRSPPTPLRLHQGPLPLRGKPKHTMPSLPRPAFHRPIPIAQGPASRPRARSIAEQDEPTLNLQSSPSSPASEHFVRGPWDHSASIKVSIDISAVLPPPKQAAVFT</sequence>
<organism evidence="2 3">
    <name type="scientific">Phanerochaete carnosa (strain HHB-10118-sp)</name>
    <name type="common">White-rot fungus</name>
    <name type="synonym">Peniophora carnosa</name>
    <dbReference type="NCBI Taxonomy" id="650164"/>
    <lineage>
        <taxon>Eukaryota</taxon>
        <taxon>Fungi</taxon>
        <taxon>Dikarya</taxon>
        <taxon>Basidiomycota</taxon>
        <taxon>Agaricomycotina</taxon>
        <taxon>Agaricomycetes</taxon>
        <taxon>Polyporales</taxon>
        <taxon>Phanerochaetaceae</taxon>
        <taxon>Phanerochaete</taxon>
    </lineage>
</organism>
<evidence type="ECO:0000313" key="3">
    <source>
        <dbReference type="Proteomes" id="UP000008370"/>
    </source>
</evidence>
<feature type="region of interest" description="Disordered" evidence="1">
    <location>
        <begin position="1"/>
        <end position="78"/>
    </location>
</feature>
<evidence type="ECO:0000256" key="1">
    <source>
        <dbReference type="SAM" id="MobiDB-lite"/>
    </source>
</evidence>
<dbReference type="InParanoid" id="K5VW25"/>
<dbReference type="AlphaFoldDB" id="K5VW25"/>
<dbReference type="KEGG" id="pco:PHACADRAFT_96073"/>
<dbReference type="GeneID" id="18920918"/>
<gene>
    <name evidence="2" type="ORF">PHACADRAFT_96073</name>
</gene>
<dbReference type="Proteomes" id="UP000008370">
    <property type="component" value="Unassembled WGS sequence"/>
</dbReference>